<dbReference type="EMBL" id="JACHGW010000002">
    <property type="protein sequence ID" value="MBB6051102.1"/>
    <property type="molecule type" value="Genomic_DNA"/>
</dbReference>
<reference evidence="2 3" key="1">
    <citation type="submission" date="2020-08" db="EMBL/GenBank/DDBJ databases">
        <title>Genomic Encyclopedia of Type Strains, Phase IV (KMG-IV): sequencing the most valuable type-strain genomes for metagenomic binning, comparative biology and taxonomic classification.</title>
        <authorList>
            <person name="Goeker M."/>
        </authorList>
    </citation>
    <scope>NUCLEOTIDE SEQUENCE [LARGE SCALE GENOMIC DNA]</scope>
    <source>
        <strain evidence="2 3">DSM 23562</strain>
    </source>
</reference>
<dbReference type="Proteomes" id="UP000520814">
    <property type="component" value="Unassembled WGS sequence"/>
</dbReference>
<feature type="signal peptide" evidence="1">
    <location>
        <begin position="1"/>
        <end position="19"/>
    </location>
</feature>
<keyword evidence="3" id="KW-1185">Reference proteome</keyword>
<dbReference type="RefSeq" id="WP_184197286.1">
    <property type="nucleotide sequence ID" value="NZ_JACHGW010000002.1"/>
</dbReference>
<keyword evidence="1" id="KW-0732">Signal</keyword>
<dbReference type="NCBIfam" id="TIGR02595">
    <property type="entry name" value="PEP_CTERM"/>
    <property type="match status" value="1"/>
</dbReference>
<proteinExistence type="predicted"/>
<sequence length="223" mass="23520">MKRLLTALLALSLTALAHAQTYDATTDFSITQGNANGVWSYGFSSTLGGALTLFDVTDSFPSWKHSVVQSLGAPTIGRNDTGGVVNGIPMGFLDLHPGPIEYTVLRFTAPSTESYSLSAQCFIGDFGDTEMFVVHNNNTSSPLFFAATTDTNPFFSTSLALTAGDTVDLVVGKKADFFFDSTPAVFTLIGSAGASAPEPGTIGLFTVGGLVWIVRRRALQKGN</sequence>
<gene>
    <name evidence="2" type="ORF">HNQ39_002893</name>
</gene>
<feature type="chain" id="PRO_5030677540" description="PEP-CTERM protein-sorting domain-containing protein" evidence="1">
    <location>
        <begin position="20"/>
        <end position="223"/>
    </location>
</feature>
<protein>
    <recommendedName>
        <fullName evidence="4">PEP-CTERM protein-sorting domain-containing protein</fullName>
    </recommendedName>
</protein>
<evidence type="ECO:0000313" key="3">
    <source>
        <dbReference type="Proteomes" id="UP000520814"/>
    </source>
</evidence>
<evidence type="ECO:0008006" key="4">
    <source>
        <dbReference type="Google" id="ProtNLM"/>
    </source>
</evidence>
<comment type="caution">
    <text evidence="2">The sequence shown here is derived from an EMBL/GenBank/DDBJ whole genome shotgun (WGS) entry which is preliminary data.</text>
</comment>
<evidence type="ECO:0000256" key="1">
    <source>
        <dbReference type="SAM" id="SignalP"/>
    </source>
</evidence>
<accession>A0A7W9SQR5</accession>
<name>A0A7W9SQR5_ARMRO</name>
<dbReference type="InterPro" id="IPR013424">
    <property type="entry name" value="Ice-binding_C"/>
</dbReference>
<dbReference type="AlphaFoldDB" id="A0A7W9SQR5"/>
<organism evidence="2 3">
    <name type="scientific">Armatimonas rosea</name>
    <dbReference type="NCBI Taxonomy" id="685828"/>
    <lineage>
        <taxon>Bacteria</taxon>
        <taxon>Bacillati</taxon>
        <taxon>Armatimonadota</taxon>
        <taxon>Armatimonadia</taxon>
        <taxon>Armatimonadales</taxon>
        <taxon>Armatimonadaceae</taxon>
        <taxon>Armatimonas</taxon>
    </lineage>
</organism>
<evidence type="ECO:0000313" key="2">
    <source>
        <dbReference type="EMBL" id="MBB6051102.1"/>
    </source>
</evidence>